<keyword evidence="2" id="KW-1185">Reference proteome</keyword>
<reference evidence="1 2" key="1">
    <citation type="submission" date="2023-10" db="EMBL/GenBank/DDBJ databases">
        <title>Comparative genomics analysis reveals potential genetic determinants of host preference in Cryptosporidium xiaoi.</title>
        <authorList>
            <person name="Xiao L."/>
            <person name="Li J."/>
        </authorList>
    </citation>
    <scope>NUCLEOTIDE SEQUENCE [LARGE SCALE GENOMIC DNA]</scope>
    <source>
        <strain evidence="1 2">52996</strain>
    </source>
</reference>
<comment type="caution">
    <text evidence="1">The sequence shown here is derived from an EMBL/GenBank/DDBJ whole genome shotgun (WGS) entry which is preliminary data.</text>
</comment>
<name>A0AAV9XUC7_9CRYT</name>
<dbReference type="EMBL" id="JAWDEY010000034">
    <property type="protein sequence ID" value="KAK6588227.1"/>
    <property type="molecule type" value="Genomic_DNA"/>
</dbReference>
<evidence type="ECO:0000313" key="2">
    <source>
        <dbReference type="Proteomes" id="UP001311799"/>
    </source>
</evidence>
<dbReference type="Proteomes" id="UP001311799">
    <property type="component" value="Unassembled WGS sequence"/>
</dbReference>
<protein>
    <submittedName>
        <fullName evidence="1">Uncharacterized protein</fullName>
    </submittedName>
</protein>
<organism evidence="1 2">
    <name type="scientific">Cryptosporidium xiaoi</name>
    <dbReference type="NCBI Taxonomy" id="659607"/>
    <lineage>
        <taxon>Eukaryota</taxon>
        <taxon>Sar</taxon>
        <taxon>Alveolata</taxon>
        <taxon>Apicomplexa</taxon>
        <taxon>Conoidasida</taxon>
        <taxon>Coccidia</taxon>
        <taxon>Eucoccidiorida</taxon>
        <taxon>Eimeriorina</taxon>
        <taxon>Cryptosporidiidae</taxon>
        <taxon>Cryptosporidium</taxon>
    </lineage>
</organism>
<dbReference type="AlphaFoldDB" id="A0AAV9XUC7"/>
<proteinExistence type="predicted"/>
<gene>
    <name evidence="1" type="ORF">RS030_6805</name>
</gene>
<sequence>MVKLRSSLDIQFLELHREYLLLKQEKCSIRVWNLLTNTSKKISETRDFQPKAFIFFDQITDINNYTNFLTVSTDDISVWKCNNLGDVEIKFKITLPGIQTADCVNVCFSKGVILTYCNSLILENEEVEENNSLNESNYVPKFVQASKYFSNINSDVVYYREINNQEMNIEFMEDDLLNNENNNTINVNSSVIKLSSTITGLLSESELEIGNTNYSIVDNINNNMENEIVGSQHYNFDIEHSIDSSYYDGMMTPCYPVIDNNYDENNTSLRRAIYIHSLQDGCKLGIIYCDMNDESEDIVLLHYDSDGMEIACGTNHGLIRRYKHSFEINDRLI</sequence>
<evidence type="ECO:0000313" key="1">
    <source>
        <dbReference type="EMBL" id="KAK6588227.1"/>
    </source>
</evidence>
<accession>A0AAV9XUC7</accession>